<comment type="caution">
    <text evidence="2">The sequence shown here is derived from an EMBL/GenBank/DDBJ whole genome shotgun (WGS) entry which is preliminary data.</text>
</comment>
<keyword evidence="1" id="KW-0472">Membrane</keyword>
<feature type="transmembrane region" description="Helical" evidence="1">
    <location>
        <begin position="167"/>
        <end position="193"/>
    </location>
</feature>
<dbReference type="Proteomes" id="UP001169217">
    <property type="component" value="Unassembled WGS sequence"/>
</dbReference>
<evidence type="ECO:0000313" key="3">
    <source>
        <dbReference type="Proteomes" id="UP001169217"/>
    </source>
</evidence>
<name>A0ABQ9PA93_9PEZI</name>
<feature type="transmembrane region" description="Helical" evidence="1">
    <location>
        <begin position="44"/>
        <end position="62"/>
    </location>
</feature>
<keyword evidence="1" id="KW-0812">Transmembrane</keyword>
<dbReference type="EMBL" id="JARUPT010000737">
    <property type="protein sequence ID" value="KAK0368938.1"/>
    <property type="molecule type" value="Genomic_DNA"/>
</dbReference>
<evidence type="ECO:0000256" key="1">
    <source>
        <dbReference type="SAM" id="Phobius"/>
    </source>
</evidence>
<protein>
    <recommendedName>
        <fullName evidence="4">Integral membrane protein</fullName>
    </recommendedName>
</protein>
<feature type="transmembrane region" description="Helical" evidence="1">
    <location>
        <begin position="7"/>
        <end position="24"/>
    </location>
</feature>
<feature type="transmembrane region" description="Helical" evidence="1">
    <location>
        <begin position="348"/>
        <end position="369"/>
    </location>
</feature>
<feature type="transmembrane region" description="Helical" evidence="1">
    <location>
        <begin position="389"/>
        <end position="411"/>
    </location>
</feature>
<evidence type="ECO:0000313" key="2">
    <source>
        <dbReference type="EMBL" id="KAK0368938.1"/>
    </source>
</evidence>
<reference evidence="2" key="1">
    <citation type="submission" date="2023-04" db="EMBL/GenBank/DDBJ databases">
        <title>Colletotrichum limetticola genome sequence.</title>
        <authorList>
            <person name="Baroncelli R."/>
        </authorList>
    </citation>
    <scope>NUCLEOTIDE SEQUENCE</scope>
    <source>
        <strain evidence="2">KLA-Anderson</strain>
    </source>
</reference>
<keyword evidence="3" id="KW-1185">Reference proteome</keyword>
<proteinExistence type="predicted"/>
<organism evidence="2 3">
    <name type="scientific">Colletotrichum limetticola</name>
    <dbReference type="NCBI Taxonomy" id="1209924"/>
    <lineage>
        <taxon>Eukaryota</taxon>
        <taxon>Fungi</taxon>
        <taxon>Dikarya</taxon>
        <taxon>Ascomycota</taxon>
        <taxon>Pezizomycotina</taxon>
        <taxon>Sordariomycetes</taxon>
        <taxon>Hypocreomycetidae</taxon>
        <taxon>Glomerellales</taxon>
        <taxon>Glomerellaceae</taxon>
        <taxon>Colletotrichum</taxon>
        <taxon>Colletotrichum acutatum species complex</taxon>
    </lineage>
</organism>
<feature type="transmembrane region" description="Helical" evidence="1">
    <location>
        <begin position="133"/>
        <end position="155"/>
    </location>
</feature>
<sequence length="438" mass="49291">MRIATPGTVAILAIFLTFQTVYFVTESFLHLFFPKKMTQKWLVLFQYLIAPIFIGTLGLILIPNIFQIHKDIHGDVFANETANTSCNSKALAEIDADIGGYGIRIAIWAQEFVVFFIALAGTFHSKVTGAKEIGAGLIITHFSLAVALIVQLVQFKGDEGDAKGRKILTSASAILGAMILDSQNSALSILLITKQTLAARWQVVIVIFCQTVSMVLIPILVEKYTHHQSDEELALDANKCELLQVFWWGRLRNFPYETDETMYRYEATAFWLYYSFRLVVYIQSSFHALINTQIFHEAEKSNDPLEGITHPSLGRRDAQGRNWSGKIRRWLRGHSEDMRFDPYPTTISLMYIVYGVLMVASMAAAEITIGGPNKIFEQKDGQTVSTGQVIAIVVAAVTIARGLWLFFMLFIKDGEIKSIKEGLGSFRWPLHLEFDDQE</sequence>
<accession>A0ABQ9PA93</accession>
<keyword evidence="1" id="KW-1133">Transmembrane helix</keyword>
<feature type="transmembrane region" description="Helical" evidence="1">
    <location>
        <begin position="101"/>
        <end position="121"/>
    </location>
</feature>
<gene>
    <name evidence="2" type="ORF">CLIM01_13706</name>
</gene>
<feature type="transmembrane region" description="Helical" evidence="1">
    <location>
        <begin position="199"/>
        <end position="221"/>
    </location>
</feature>
<evidence type="ECO:0008006" key="4">
    <source>
        <dbReference type="Google" id="ProtNLM"/>
    </source>
</evidence>